<evidence type="ECO:0000259" key="17">
    <source>
        <dbReference type="PROSITE" id="PS51908"/>
    </source>
</evidence>
<comment type="caution">
    <text evidence="18">The sequence shown here is derived from an EMBL/GenBank/DDBJ whole genome shotgun (WGS) entry which is preliminary data.</text>
</comment>
<keyword evidence="11" id="KW-0238">DNA-binding</keyword>
<feature type="region of interest" description="Disordered" evidence="15">
    <location>
        <begin position="53"/>
        <end position="75"/>
    </location>
</feature>
<keyword evidence="8 14" id="KW-0863">Zinc-finger</keyword>
<evidence type="ECO:0000256" key="8">
    <source>
        <dbReference type="ARBA" id="ARBA00022771"/>
    </source>
</evidence>
<comment type="catalytic activity">
    <reaction evidence="1">
        <text>S-ubiquitinyl-[E2 ubiquitin-conjugating enzyme]-L-cysteine + [acceptor protein]-L-lysine = [E2 ubiquitin-conjugating enzyme]-L-cysteine + N(6)-ubiquitinyl-[acceptor protein]-L-lysine.</text>
        <dbReference type="EC" id="2.3.2.27"/>
    </reaction>
</comment>
<evidence type="ECO:0000256" key="12">
    <source>
        <dbReference type="ARBA" id="ARBA00023204"/>
    </source>
</evidence>
<protein>
    <recommendedName>
        <fullName evidence="4">RING-type E3 ubiquitin transferase</fullName>
        <ecNumber evidence="4">2.3.2.27</ecNumber>
    </recommendedName>
</protein>
<comment type="pathway">
    <text evidence="3">Protein modification; protein ubiquitination.</text>
</comment>
<dbReference type="EC" id="2.3.2.27" evidence="4"/>
<evidence type="ECO:0000256" key="10">
    <source>
        <dbReference type="ARBA" id="ARBA00022833"/>
    </source>
</evidence>
<dbReference type="SMART" id="SM00734">
    <property type="entry name" value="ZnF_Rad18"/>
    <property type="match status" value="1"/>
</dbReference>
<dbReference type="FunFam" id="3.30.160.60:FF:000331">
    <property type="entry name" value="E3 ubiquitin-protein ligase RAD18"/>
    <property type="match status" value="1"/>
</dbReference>
<dbReference type="GO" id="GO:0005634">
    <property type="term" value="C:nucleus"/>
    <property type="evidence" value="ECO:0007669"/>
    <property type="project" value="UniProtKB-SubCell"/>
</dbReference>
<keyword evidence="13" id="KW-0539">Nucleus</keyword>
<evidence type="ECO:0000256" key="5">
    <source>
        <dbReference type="ARBA" id="ARBA00022679"/>
    </source>
</evidence>
<feature type="domain" description="SAP" evidence="16">
    <location>
        <begin position="176"/>
        <end position="210"/>
    </location>
</feature>
<dbReference type="Pfam" id="PF02037">
    <property type="entry name" value="SAP"/>
    <property type="match status" value="1"/>
</dbReference>
<dbReference type="PANTHER" id="PTHR14134:SF2">
    <property type="entry name" value="E3 UBIQUITIN-PROTEIN LIGASE RAD18"/>
    <property type="match status" value="1"/>
</dbReference>
<evidence type="ECO:0000256" key="3">
    <source>
        <dbReference type="ARBA" id="ARBA00004906"/>
    </source>
</evidence>
<dbReference type="PROSITE" id="PS51908">
    <property type="entry name" value="ZF_UBZ4"/>
    <property type="match status" value="1"/>
</dbReference>
<dbReference type="AlphaFoldDB" id="A0A9Q0E9S1"/>
<evidence type="ECO:0000256" key="6">
    <source>
        <dbReference type="ARBA" id="ARBA00022723"/>
    </source>
</evidence>
<keyword evidence="10" id="KW-0862">Zinc</keyword>
<evidence type="ECO:0000256" key="2">
    <source>
        <dbReference type="ARBA" id="ARBA00004123"/>
    </source>
</evidence>
<feature type="compositionally biased region" description="Polar residues" evidence="15">
    <location>
        <begin position="53"/>
        <end position="74"/>
    </location>
</feature>
<feature type="non-terminal residue" evidence="18">
    <location>
        <position position="1"/>
    </location>
</feature>
<dbReference type="PROSITE" id="PS50800">
    <property type="entry name" value="SAP"/>
    <property type="match status" value="1"/>
</dbReference>
<evidence type="ECO:0000313" key="18">
    <source>
        <dbReference type="EMBL" id="KAJ3602654.1"/>
    </source>
</evidence>
<dbReference type="GO" id="GO:0003697">
    <property type="term" value="F:single-stranded DNA binding"/>
    <property type="evidence" value="ECO:0007669"/>
    <property type="project" value="InterPro"/>
</dbReference>
<dbReference type="GO" id="GO:0008270">
    <property type="term" value="F:zinc ion binding"/>
    <property type="evidence" value="ECO:0007669"/>
    <property type="project" value="UniProtKB-KW"/>
</dbReference>
<proteinExistence type="predicted"/>
<evidence type="ECO:0000256" key="9">
    <source>
        <dbReference type="ARBA" id="ARBA00022786"/>
    </source>
</evidence>
<evidence type="ECO:0000256" key="4">
    <source>
        <dbReference type="ARBA" id="ARBA00012483"/>
    </source>
</evidence>
<keyword evidence="6" id="KW-0479">Metal-binding</keyword>
<dbReference type="OrthoDB" id="9049620at2759"/>
<dbReference type="Proteomes" id="UP001148018">
    <property type="component" value="Unassembled WGS sequence"/>
</dbReference>
<dbReference type="InterPro" id="IPR003034">
    <property type="entry name" value="SAP_dom"/>
</dbReference>
<feature type="domain" description="UBZ4-type" evidence="17">
    <location>
        <begin position="127"/>
        <end position="154"/>
    </location>
</feature>
<keyword evidence="5" id="KW-0808">Transferase</keyword>
<name>A0A9Q0E9S1_9TELE</name>
<evidence type="ECO:0000256" key="11">
    <source>
        <dbReference type="ARBA" id="ARBA00023125"/>
    </source>
</evidence>
<dbReference type="GO" id="GO:0006301">
    <property type="term" value="P:DNA damage tolerance"/>
    <property type="evidence" value="ECO:0007669"/>
    <property type="project" value="InterPro"/>
</dbReference>
<evidence type="ECO:0000256" key="15">
    <source>
        <dbReference type="SAM" id="MobiDB-lite"/>
    </source>
</evidence>
<keyword evidence="7 14" id="KW-0227">DNA damage</keyword>
<sequence>MSKALFDSPPLSPAPPMTPTMTPTSTPTSTRANKFWTPRGPARHGTILSHFLQTGANAPPSSATQKSGATSQTDRCMADGSSRVFVKEEPQEQAVAMVKMELSSSVAQQPLTTSSPAVEDDVKPVIKVACPVCGVGIPQQFINKHLDSCLTRGQKKESLRSNQPESARKTMGKPVYTLLSMQELKRRLKACHLSVQGPRKLLVRRHQDFVHAYNAQCDSLSPKSAEVIAKEVEANEKTRNKLQGTAKPVLVFLKNQSEVEIDEMCSDY</sequence>
<dbReference type="InterPro" id="IPR006642">
    <property type="entry name" value="Rad18_UBZ4"/>
</dbReference>
<evidence type="ECO:0000256" key="13">
    <source>
        <dbReference type="ARBA" id="ARBA00023242"/>
    </source>
</evidence>
<dbReference type="InterPro" id="IPR039577">
    <property type="entry name" value="Rad18"/>
</dbReference>
<dbReference type="EMBL" id="JANIIK010000046">
    <property type="protein sequence ID" value="KAJ3602654.1"/>
    <property type="molecule type" value="Genomic_DNA"/>
</dbReference>
<evidence type="ECO:0000256" key="7">
    <source>
        <dbReference type="ARBA" id="ARBA00022763"/>
    </source>
</evidence>
<keyword evidence="12 14" id="KW-0234">DNA repair</keyword>
<dbReference type="GO" id="GO:0061630">
    <property type="term" value="F:ubiquitin protein ligase activity"/>
    <property type="evidence" value="ECO:0007669"/>
    <property type="project" value="UniProtKB-EC"/>
</dbReference>
<dbReference type="GO" id="GO:0097505">
    <property type="term" value="C:Rad6-Rad18 complex"/>
    <property type="evidence" value="ECO:0007669"/>
    <property type="project" value="TreeGrafter"/>
</dbReference>
<gene>
    <name evidence="18" type="ORF">NHX12_030403</name>
</gene>
<evidence type="ECO:0000256" key="14">
    <source>
        <dbReference type="PROSITE-ProRule" id="PRU01256"/>
    </source>
</evidence>
<keyword evidence="19" id="KW-1185">Reference proteome</keyword>
<comment type="subcellular location">
    <subcellularLocation>
        <location evidence="2">Nucleus</location>
    </subcellularLocation>
</comment>
<keyword evidence="9" id="KW-0833">Ubl conjugation pathway</keyword>
<dbReference type="SMART" id="SM00513">
    <property type="entry name" value="SAP"/>
    <property type="match status" value="1"/>
</dbReference>
<accession>A0A9Q0E9S1</accession>
<evidence type="ECO:0000259" key="16">
    <source>
        <dbReference type="PROSITE" id="PS50800"/>
    </source>
</evidence>
<organism evidence="18 19">
    <name type="scientific">Muraenolepis orangiensis</name>
    <name type="common">Patagonian moray cod</name>
    <dbReference type="NCBI Taxonomy" id="630683"/>
    <lineage>
        <taxon>Eukaryota</taxon>
        <taxon>Metazoa</taxon>
        <taxon>Chordata</taxon>
        <taxon>Craniata</taxon>
        <taxon>Vertebrata</taxon>
        <taxon>Euteleostomi</taxon>
        <taxon>Actinopterygii</taxon>
        <taxon>Neopterygii</taxon>
        <taxon>Teleostei</taxon>
        <taxon>Neoteleostei</taxon>
        <taxon>Acanthomorphata</taxon>
        <taxon>Zeiogadaria</taxon>
        <taxon>Gadariae</taxon>
        <taxon>Gadiformes</taxon>
        <taxon>Muraenolepidoidei</taxon>
        <taxon>Muraenolepididae</taxon>
        <taxon>Muraenolepis</taxon>
    </lineage>
</organism>
<dbReference type="GO" id="GO:0006513">
    <property type="term" value="P:protein monoubiquitination"/>
    <property type="evidence" value="ECO:0007669"/>
    <property type="project" value="InterPro"/>
</dbReference>
<feature type="region of interest" description="Disordered" evidence="15">
    <location>
        <begin position="1"/>
        <end position="38"/>
    </location>
</feature>
<evidence type="ECO:0000313" key="19">
    <source>
        <dbReference type="Proteomes" id="UP001148018"/>
    </source>
</evidence>
<reference evidence="18" key="1">
    <citation type="submission" date="2022-07" db="EMBL/GenBank/DDBJ databases">
        <title>Chromosome-level genome of Muraenolepis orangiensis.</title>
        <authorList>
            <person name="Kim J."/>
        </authorList>
    </citation>
    <scope>NUCLEOTIDE SEQUENCE</scope>
    <source>
        <strain evidence="18">KU_S4_2022</strain>
        <tissue evidence="18">Muscle</tissue>
    </source>
</reference>
<dbReference type="Gene3D" id="3.30.160.60">
    <property type="entry name" value="Classic Zinc Finger"/>
    <property type="match status" value="1"/>
</dbReference>
<evidence type="ECO:0000256" key="1">
    <source>
        <dbReference type="ARBA" id="ARBA00000900"/>
    </source>
</evidence>
<dbReference type="GO" id="GO:0006281">
    <property type="term" value="P:DNA repair"/>
    <property type="evidence" value="ECO:0007669"/>
    <property type="project" value="UniProtKB-KW"/>
</dbReference>
<dbReference type="PANTHER" id="PTHR14134">
    <property type="entry name" value="E3 UBIQUITIN-PROTEIN LIGASE RAD18"/>
    <property type="match status" value="1"/>
</dbReference>
<feature type="compositionally biased region" description="Low complexity" evidence="15">
    <location>
        <begin position="19"/>
        <end position="30"/>
    </location>
</feature>